<dbReference type="GO" id="GO:0005886">
    <property type="term" value="C:plasma membrane"/>
    <property type="evidence" value="ECO:0007669"/>
    <property type="project" value="TreeGrafter"/>
</dbReference>
<evidence type="ECO:0000256" key="1">
    <source>
        <dbReference type="ARBA" id="ARBA00004370"/>
    </source>
</evidence>
<feature type="transmembrane region" description="Helical" evidence="5">
    <location>
        <begin position="201"/>
        <end position="222"/>
    </location>
</feature>
<feature type="transmembrane region" description="Helical" evidence="5">
    <location>
        <begin position="34"/>
        <end position="65"/>
    </location>
</feature>
<dbReference type="InterPro" id="IPR053219">
    <property type="entry name" value="GPCR_Dmsr-1"/>
</dbReference>
<evidence type="ECO:0000256" key="4">
    <source>
        <dbReference type="ARBA" id="ARBA00023136"/>
    </source>
</evidence>
<feature type="transmembrane region" description="Helical" evidence="5">
    <location>
        <begin position="129"/>
        <end position="150"/>
    </location>
</feature>
<sequence>MGSCELGSIDLNGALWLEEVIHSVHTVFANIHPYLAVALCIAVNSLLCAVAFCDMIVMISVFAFIMHFFINIDDSCDPSMFSKGWALFLFAHSQVTVILHATSIWLTVLLAQIRVYTIRRATSMPSEGLSISVTLLIALITFGVVLLINIPNFRAFEIIEMDAAALCAENSTMPEPQVIYNVIAPTEKCNLVRLSLWLNGILFKMCPCVMLTVSIVALLKIIREVSHRRKTLAQVMHKKRMPRDNTTPMLVAVLSIFLLTELPQGILHVGNAAFSRDTFYTPLLFSCVPSSVHKRFMADLEFADLERSHIRPSNMTTDMTRT</sequence>
<dbReference type="InterPro" id="IPR017452">
    <property type="entry name" value="GPCR_Rhodpsn_7TM"/>
</dbReference>
<dbReference type="PROSITE" id="PS50262">
    <property type="entry name" value="G_PROTEIN_RECEP_F1_2"/>
    <property type="match status" value="1"/>
</dbReference>
<dbReference type="InterPro" id="IPR019427">
    <property type="entry name" value="7TM_GPCR_serpentine_rcpt_Srw"/>
</dbReference>
<dbReference type="EMBL" id="LIAE01010263">
    <property type="protein sequence ID" value="PAV64374.1"/>
    <property type="molecule type" value="Genomic_DNA"/>
</dbReference>
<dbReference type="Gene3D" id="1.20.1070.10">
    <property type="entry name" value="Rhodopsin 7-helix transmembrane proteins"/>
    <property type="match status" value="1"/>
</dbReference>
<name>A0A2A2JRK3_9BILA</name>
<comment type="caution">
    <text evidence="7">The sequence shown here is derived from an EMBL/GenBank/DDBJ whole genome shotgun (WGS) entry which is preliminary data.</text>
</comment>
<dbReference type="PANTHER" id="PTHR46273">
    <property type="entry name" value="MYOSUPPRESSIN RECEPTOR 1, ISOFORM B-RELATED"/>
    <property type="match status" value="1"/>
</dbReference>
<dbReference type="SUPFAM" id="SSF81321">
    <property type="entry name" value="Family A G protein-coupled receptor-like"/>
    <property type="match status" value="1"/>
</dbReference>
<dbReference type="Pfam" id="PF10324">
    <property type="entry name" value="7TM_GPCR_Srw"/>
    <property type="match status" value="1"/>
</dbReference>
<protein>
    <recommendedName>
        <fullName evidence="6">G-protein coupled receptors family 1 profile domain-containing protein</fullName>
    </recommendedName>
</protein>
<dbReference type="GO" id="GO:0008528">
    <property type="term" value="F:G protein-coupled peptide receptor activity"/>
    <property type="evidence" value="ECO:0007669"/>
    <property type="project" value="InterPro"/>
</dbReference>
<keyword evidence="3 5" id="KW-1133">Transmembrane helix</keyword>
<accession>A0A2A2JRK3</accession>
<evidence type="ECO:0000256" key="5">
    <source>
        <dbReference type="SAM" id="Phobius"/>
    </source>
</evidence>
<gene>
    <name evidence="7" type="ORF">WR25_07553</name>
</gene>
<organism evidence="7 8">
    <name type="scientific">Diploscapter pachys</name>
    <dbReference type="NCBI Taxonomy" id="2018661"/>
    <lineage>
        <taxon>Eukaryota</taxon>
        <taxon>Metazoa</taxon>
        <taxon>Ecdysozoa</taxon>
        <taxon>Nematoda</taxon>
        <taxon>Chromadorea</taxon>
        <taxon>Rhabditida</taxon>
        <taxon>Rhabditina</taxon>
        <taxon>Rhabditomorpha</taxon>
        <taxon>Rhabditoidea</taxon>
        <taxon>Rhabditidae</taxon>
        <taxon>Diploscapter</taxon>
    </lineage>
</organism>
<proteinExistence type="predicted"/>
<evidence type="ECO:0000256" key="3">
    <source>
        <dbReference type="ARBA" id="ARBA00022989"/>
    </source>
</evidence>
<dbReference type="Proteomes" id="UP000218231">
    <property type="component" value="Unassembled WGS sequence"/>
</dbReference>
<dbReference type="OrthoDB" id="5864054at2759"/>
<dbReference type="CDD" id="cd14978">
    <property type="entry name" value="7tmA_FMRFamide_R-like"/>
    <property type="match status" value="1"/>
</dbReference>
<evidence type="ECO:0000259" key="6">
    <source>
        <dbReference type="PROSITE" id="PS50262"/>
    </source>
</evidence>
<dbReference type="PANTHER" id="PTHR46273:SF16">
    <property type="entry name" value="G-PROTEIN COUPLED RECEPTORS FAMILY 1 PROFILE DOMAIN-CONTAINING PROTEIN"/>
    <property type="match status" value="1"/>
</dbReference>
<keyword evidence="2 5" id="KW-0812">Transmembrane</keyword>
<dbReference type="AlphaFoldDB" id="A0A2A2JRK3"/>
<evidence type="ECO:0000313" key="8">
    <source>
        <dbReference type="Proteomes" id="UP000218231"/>
    </source>
</evidence>
<evidence type="ECO:0000256" key="2">
    <source>
        <dbReference type="ARBA" id="ARBA00022692"/>
    </source>
</evidence>
<reference evidence="7 8" key="1">
    <citation type="journal article" date="2017" name="Curr. Biol.">
        <title>Genome architecture and evolution of a unichromosomal asexual nematode.</title>
        <authorList>
            <person name="Fradin H."/>
            <person name="Zegar C."/>
            <person name="Gutwein M."/>
            <person name="Lucas J."/>
            <person name="Kovtun M."/>
            <person name="Corcoran D."/>
            <person name="Baugh L.R."/>
            <person name="Kiontke K."/>
            <person name="Gunsalus K."/>
            <person name="Fitch D.H."/>
            <person name="Piano F."/>
        </authorList>
    </citation>
    <scope>NUCLEOTIDE SEQUENCE [LARGE SCALE GENOMIC DNA]</scope>
    <source>
        <strain evidence="7">PF1309</strain>
    </source>
</reference>
<evidence type="ECO:0000313" key="7">
    <source>
        <dbReference type="EMBL" id="PAV64374.1"/>
    </source>
</evidence>
<feature type="domain" description="G-protein coupled receptors family 1 profile" evidence="6">
    <location>
        <begin position="22"/>
        <end position="269"/>
    </location>
</feature>
<comment type="subcellular location">
    <subcellularLocation>
        <location evidence="1">Membrane</location>
    </subcellularLocation>
</comment>
<feature type="transmembrane region" description="Helical" evidence="5">
    <location>
        <begin position="85"/>
        <end position="108"/>
    </location>
</feature>
<keyword evidence="8" id="KW-1185">Reference proteome</keyword>
<dbReference type="STRING" id="2018661.A0A2A2JRK3"/>
<keyword evidence="4 5" id="KW-0472">Membrane</keyword>